<reference evidence="1" key="1">
    <citation type="submission" date="2014-11" db="EMBL/GenBank/DDBJ databases">
        <authorList>
            <person name="Amaro Gonzalez C."/>
        </authorList>
    </citation>
    <scope>NUCLEOTIDE SEQUENCE</scope>
</reference>
<accession>A0A0E9W392</accession>
<dbReference type="EMBL" id="GBXM01023765">
    <property type="protein sequence ID" value="JAH84812.1"/>
    <property type="molecule type" value="Transcribed_RNA"/>
</dbReference>
<organism evidence="1">
    <name type="scientific">Anguilla anguilla</name>
    <name type="common">European freshwater eel</name>
    <name type="synonym">Muraena anguilla</name>
    <dbReference type="NCBI Taxonomy" id="7936"/>
    <lineage>
        <taxon>Eukaryota</taxon>
        <taxon>Metazoa</taxon>
        <taxon>Chordata</taxon>
        <taxon>Craniata</taxon>
        <taxon>Vertebrata</taxon>
        <taxon>Euteleostomi</taxon>
        <taxon>Actinopterygii</taxon>
        <taxon>Neopterygii</taxon>
        <taxon>Teleostei</taxon>
        <taxon>Anguilliformes</taxon>
        <taxon>Anguillidae</taxon>
        <taxon>Anguilla</taxon>
    </lineage>
</organism>
<dbReference type="AlphaFoldDB" id="A0A0E9W392"/>
<protein>
    <submittedName>
        <fullName evidence="1">Uncharacterized protein</fullName>
    </submittedName>
</protein>
<evidence type="ECO:0000313" key="1">
    <source>
        <dbReference type="EMBL" id="JAH84812.1"/>
    </source>
</evidence>
<reference evidence="1" key="2">
    <citation type="journal article" date="2015" name="Fish Shellfish Immunol.">
        <title>Early steps in the European eel (Anguilla anguilla)-Vibrio vulnificus interaction in the gills: Role of the RtxA13 toxin.</title>
        <authorList>
            <person name="Callol A."/>
            <person name="Pajuelo D."/>
            <person name="Ebbesson L."/>
            <person name="Teles M."/>
            <person name="MacKenzie S."/>
            <person name="Amaro C."/>
        </authorList>
    </citation>
    <scope>NUCLEOTIDE SEQUENCE</scope>
</reference>
<sequence>MGGVWRFLFIFRVALYPGGGRMWLIYQIAAQRLIFPTASCAAFQECFFNQNWLLLEVSYQSQCADVQMLYISTLWICFPYCNYIQFFPPPYCF</sequence>
<proteinExistence type="predicted"/>
<name>A0A0E9W392_ANGAN</name>